<dbReference type="GO" id="GO:0030295">
    <property type="term" value="F:protein kinase activator activity"/>
    <property type="evidence" value="ECO:0007669"/>
    <property type="project" value="TreeGrafter"/>
</dbReference>
<dbReference type="CDD" id="cd00211">
    <property type="entry name" value="PTS_IIA_fru"/>
    <property type="match status" value="1"/>
</dbReference>
<dbReference type="SUPFAM" id="SSF55804">
    <property type="entry name" value="Phoshotransferase/anion transport protein"/>
    <property type="match status" value="1"/>
</dbReference>
<dbReference type="PROSITE" id="PS51094">
    <property type="entry name" value="PTS_EIIA_TYPE_2"/>
    <property type="match status" value="1"/>
</dbReference>
<feature type="domain" description="PTS EIIA type-2" evidence="1">
    <location>
        <begin position="4"/>
        <end position="147"/>
    </location>
</feature>
<proteinExistence type="predicted"/>
<dbReference type="PANTHER" id="PTHR47738:SF1">
    <property type="entry name" value="NITROGEN REGULATORY PROTEIN"/>
    <property type="match status" value="1"/>
</dbReference>
<dbReference type="EMBL" id="QFPX01000019">
    <property type="protein sequence ID" value="PZQ53010.1"/>
    <property type="molecule type" value="Genomic_DNA"/>
</dbReference>
<evidence type="ECO:0000313" key="2">
    <source>
        <dbReference type="EMBL" id="PZQ53010.1"/>
    </source>
</evidence>
<dbReference type="PROSITE" id="PS00372">
    <property type="entry name" value="PTS_EIIA_TYPE_2_HIS"/>
    <property type="match status" value="1"/>
</dbReference>
<comment type="caution">
    <text evidence="2">The sequence shown here is derived from an EMBL/GenBank/DDBJ whole genome shotgun (WGS) entry which is preliminary data.</text>
</comment>
<dbReference type="AlphaFoldDB" id="A0A2W5QNE1"/>
<evidence type="ECO:0000313" key="3">
    <source>
        <dbReference type="Proteomes" id="UP000249082"/>
    </source>
</evidence>
<dbReference type="Pfam" id="PF00359">
    <property type="entry name" value="PTS_EIIA_2"/>
    <property type="match status" value="1"/>
</dbReference>
<name>A0A2W5QNE1_9SPHN</name>
<reference evidence="2 3" key="1">
    <citation type="submission" date="2017-08" db="EMBL/GenBank/DDBJ databases">
        <title>Infants hospitalized years apart are colonized by the same room-sourced microbial strains.</title>
        <authorList>
            <person name="Brooks B."/>
            <person name="Olm M.R."/>
            <person name="Firek B.A."/>
            <person name="Baker R."/>
            <person name="Thomas B.C."/>
            <person name="Morowitz M.J."/>
            <person name="Banfield J.F."/>
        </authorList>
    </citation>
    <scope>NUCLEOTIDE SEQUENCE [LARGE SCALE GENOMIC DNA]</scope>
    <source>
        <strain evidence="2">S2_005_002_R2_33</strain>
    </source>
</reference>
<evidence type="ECO:0000259" key="1">
    <source>
        <dbReference type="PROSITE" id="PS51094"/>
    </source>
</evidence>
<gene>
    <name evidence="2" type="ORF">DI555_18215</name>
</gene>
<dbReference type="InterPro" id="IPR002178">
    <property type="entry name" value="PTS_EIIA_type-2_dom"/>
</dbReference>
<dbReference type="InterPro" id="IPR051541">
    <property type="entry name" value="PTS_SugarTrans_NitroReg"/>
</dbReference>
<sequence>MSSLFTLLPDAVVTSSADSKHVILGRLADLFAEVYHLDREEVLARIIEREEMGSTGFGRRIAIPHARMAALGRPVAVVLRLDSPVDFDSADGVPIDLVFGLLSPENAGATHLHALAAISRMMRDERMHAALIDAPGPEALYSLLSNVIERDAA</sequence>
<dbReference type="Proteomes" id="UP000249082">
    <property type="component" value="Unassembled WGS sequence"/>
</dbReference>
<dbReference type="PANTHER" id="PTHR47738">
    <property type="entry name" value="PTS SYSTEM FRUCTOSE-LIKE EIIA COMPONENT-RELATED"/>
    <property type="match status" value="1"/>
</dbReference>
<accession>A0A2W5QNE1</accession>
<dbReference type="Gene3D" id="3.40.930.10">
    <property type="entry name" value="Mannitol-specific EII, Chain A"/>
    <property type="match status" value="1"/>
</dbReference>
<protein>
    <submittedName>
        <fullName evidence="2">Transcriptional regulator</fullName>
    </submittedName>
</protein>
<dbReference type="InterPro" id="IPR016152">
    <property type="entry name" value="PTrfase/Anion_transptr"/>
</dbReference>
<organism evidence="2 3">
    <name type="scientific">Novosphingobium pentaromativorans</name>
    <dbReference type="NCBI Taxonomy" id="205844"/>
    <lineage>
        <taxon>Bacteria</taxon>
        <taxon>Pseudomonadati</taxon>
        <taxon>Pseudomonadota</taxon>
        <taxon>Alphaproteobacteria</taxon>
        <taxon>Sphingomonadales</taxon>
        <taxon>Sphingomonadaceae</taxon>
        <taxon>Novosphingobium</taxon>
    </lineage>
</organism>